<protein>
    <submittedName>
        <fullName evidence="1">Uncharacterized protein</fullName>
    </submittedName>
</protein>
<sequence>MVNLQDPSQLAEPVPLLLASNSHPISNQECAVSFKKTHFFSQDPSSLG</sequence>
<reference evidence="1" key="1">
    <citation type="submission" date="2014-11" db="EMBL/GenBank/DDBJ databases">
        <authorList>
            <person name="Amaro Gonzalez C."/>
        </authorList>
    </citation>
    <scope>NUCLEOTIDE SEQUENCE</scope>
</reference>
<dbReference type="AlphaFoldDB" id="A0A0E9VI77"/>
<name>A0A0E9VI77_ANGAN</name>
<proteinExistence type="predicted"/>
<organism evidence="1">
    <name type="scientific">Anguilla anguilla</name>
    <name type="common">European freshwater eel</name>
    <name type="synonym">Muraena anguilla</name>
    <dbReference type="NCBI Taxonomy" id="7936"/>
    <lineage>
        <taxon>Eukaryota</taxon>
        <taxon>Metazoa</taxon>
        <taxon>Chordata</taxon>
        <taxon>Craniata</taxon>
        <taxon>Vertebrata</taxon>
        <taxon>Euteleostomi</taxon>
        <taxon>Actinopterygii</taxon>
        <taxon>Neopterygii</taxon>
        <taxon>Teleostei</taxon>
        <taxon>Anguilliformes</taxon>
        <taxon>Anguillidae</taxon>
        <taxon>Anguilla</taxon>
    </lineage>
</organism>
<evidence type="ECO:0000313" key="1">
    <source>
        <dbReference type="EMBL" id="JAH77140.1"/>
    </source>
</evidence>
<dbReference type="EMBL" id="GBXM01031437">
    <property type="protein sequence ID" value="JAH77140.1"/>
    <property type="molecule type" value="Transcribed_RNA"/>
</dbReference>
<reference evidence="1" key="2">
    <citation type="journal article" date="2015" name="Fish Shellfish Immunol.">
        <title>Early steps in the European eel (Anguilla anguilla)-Vibrio vulnificus interaction in the gills: Role of the RtxA13 toxin.</title>
        <authorList>
            <person name="Callol A."/>
            <person name="Pajuelo D."/>
            <person name="Ebbesson L."/>
            <person name="Teles M."/>
            <person name="MacKenzie S."/>
            <person name="Amaro C."/>
        </authorList>
    </citation>
    <scope>NUCLEOTIDE SEQUENCE</scope>
</reference>
<accession>A0A0E9VI77</accession>